<evidence type="ECO:0000313" key="10">
    <source>
        <dbReference type="EMBL" id="KAJ8397262.1"/>
    </source>
</evidence>
<dbReference type="EMBL" id="JAINUG010000099">
    <property type="protein sequence ID" value="KAJ8397262.1"/>
    <property type="molecule type" value="Genomic_DNA"/>
</dbReference>
<dbReference type="AlphaFoldDB" id="A0AAD7S778"/>
<feature type="region of interest" description="Disordered" evidence="8">
    <location>
        <begin position="1"/>
        <end position="80"/>
    </location>
</feature>
<keyword evidence="2" id="KW-0964">Secreted</keyword>
<dbReference type="InterPro" id="IPR016187">
    <property type="entry name" value="CTDL_fold"/>
</dbReference>
<dbReference type="InterPro" id="IPR036954">
    <property type="entry name" value="Collagen_IV_NC_sf"/>
</dbReference>
<protein>
    <recommendedName>
        <fullName evidence="9">Collagen IV NC1 domain-containing protein</fullName>
    </recommendedName>
</protein>
<dbReference type="Gene3D" id="2.170.240.10">
    <property type="entry name" value="Collagen IV, non-collagenous"/>
    <property type="match status" value="1"/>
</dbReference>
<evidence type="ECO:0000259" key="9">
    <source>
        <dbReference type="PROSITE" id="PS51403"/>
    </source>
</evidence>
<evidence type="ECO:0000256" key="4">
    <source>
        <dbReference type="ARBA" id="ARBA00022737"/>
    </source>
</evidence>
<dbReference type="Proteomes" id="UP001221898">
    <property type="component" value="Unassembled WGS sequence"/>
</dbReference>
<comment type="subcellular location">
    <subcellularLocation>
        <location evidence="1">Secreted</location>
        <location evidence="1">Extracellular space</location>
        <location evidence="1">Extracellular matrix</location>
        <location evidence="1">Basement membrane</location>
    </subcellularLocation>
</comment>
<evidence type="ECO:0000256" key="2">
    <source>
        <dbReference type="ARBA" id="ARBA00022525"/>
    </source>
</evidence>
<keyword evidence="4" id="KW-0677">Repeat</keyword>
<keyword evidence="5" id="KW-0084">Basement membrane</keyword>
<dbReference type="SMART" id="SM00111">
    <property type="entry name" value="C4"/>
    <property type="match status" value="2"/>
</dbReference>
<keyword evidence="11" id="KW-1185">Reference proteome</keyword>
<evidence type="ECO:0000256" key="5">
    <source>
        <dbReference type="ARBA" id="ARBA00022869"/>
    </source>
</evidence>
<dbReference type="Pfam" id="PF01413">
    <property type="entry name" value="C4"/>
    <property type="match status" value="2"/>
</dbReference>
<evidence type="ECO:0000256" key="1">
    <source>
        <dbReference type="ARBA" id="ARBA00004302"/>
    </source>
</evidence>
<dbReference type="GO" id="GO:0005581">
    <property type="term" value="C:collagen trimer"/>
    <property type="evidence" value="ECO:0007669"/>
    <property type="project" value="UniProtKB-KW"/>
</dbReference>
<sequence>QVRKGTLEAGSKRVPWESRARGATRSERTRCVCECTNRPGGPGVPGPQGQTGEQGTPGQPGPRGLAGPPGFGGPFGLEGGPGPPGFQGLKGDRGFPGEPGLQGFLGLPGHKGIRGPPGDLVQGPGWDGYLFTRHSQKHQVPRCPEGSNFIYSGYSLLYINGNSRGHGQDLGSLGSCLVRFSTMPFLYCNLDSTCHYASRNDYSYWLSSDEPMPNDMALIPAESVERYISRCSVCETSANIIPVHSQTDEIPDCPRGWHSLWTGYSFFMQTGVGSEGSSQPLASPGSCLEKFTKIPSLECHGRGTCNYYSDSYSYWLASLDPNNMFSQPVARTVKQDLPGNLISRCRVCMKQ</sequence>
<feature type="compositionally biased region" description="Basic and acidic residues" evidence="8">
    <location>
        <begin position="10"/>
        <end position="31"/>
    </location>
</feature>
<dbReference type="InterPro" id="IPR019326">
    <property type="entry name" value="NDNF"/>
</dbReference>
<evidence type="ECO:0000256" key="3">
    <source>
        <dbReference type="ARBA" id="ARBA00022530"/>
    </source>
</evidence>
<feature type="domain" description="Collagen IV NC1" evidence="9">
    <location>
        <begin position="128"/>
        <end position="351"/>
    </location>
</feature>
<dbReference type="GO" id="GO:0005201">
    <property type="term" value="F:extracellular matrix structural constituent"/>
    <property type="evidence" value="ECO:0007669"/>
    <property type="project" value="InterPro"/>
</dbReference>
<organism evidence="10 11">
    <name type="scientific">Aldrovandia affinis</name>
    <dbReference type="NCBI Taxonomy" id="143900"/>
    <lineage>
        <taxon>Eukaryota</taxon>
        <taxon>Metazoa</taxon>
        <taxon>Chordata</taxon>
        <taxon>Craniata</taxon>
        <taxon>Vertebrata</taxon>
        <taxon>Euteleostomi</taxon>
        <taxon>Actinopterygii</taxon>
        <taxon>Neopterygii</taxon>
        <taxon>Teleostei</taxon>
        <taxon>Notacanthiformes</taxon>
        <taxon>Halosauridae</taxon>
        <taxon>Aldrovandia</taxon>
    </lineage>
</organism>
<proteinExistence type="predicted"/>
<evidence type="ECO:0000256" key="8">
    <source>
        <dbReference type="SAM" id="MobiDB-lite"/>
    </source>
</evidence>
<gene>
    <name evidence="10" type="ORF">AAFF_G00440960</name>
</gene>
<dbReference type="InterPro" id="IPR001442">
    <property type="entry name" value="Collagen_IV_NC"/>
</dbReference>
<keyword evidence="3" id="KW-0272">Extracellular matrix</keyword>
<dbReference type="PANTHER" id="PTHR14619:SF7">
    <property type="match status" value="1"/>
</dbReference>
<dbReference type="PANTHER" id="PTHR14619">
    <property type="entry name" value="NEURON-DERIVED NEUROTROPHIC FACTOR"/>
    <property type="match status" value="1"/>
</dbReference>
<keyword evidence="6" id="KW-0176">Collagen</keyword>
<feature type="compositionally biased region" description="Gly residues" evidence="8">
    <location>
        <begin position="67"/>
        <end position="80"/>
    </location>
</feature>
<feature type="non-terminal residue" evidence="10">
    <location>
        <position position="351"/>
    </location>
</feature>
<evidence type="ECO:0000256" key="7">
    <source>
        <dbReference type="ARBA" id="ARBA00023157"/>
    </source>
</evidence>
<evidence type="ECO:0000313" key="11">
    <source>
        <dbReference type="Proteomes" id="UP001221898"/>
    </source>
</evidence>
<feature type="compositionally biased region" description="Low complexity" evidence="8">
    <location>
        <begin position="47"/>
        <end position="66"/>
    </location>
</feature>
<reference evidence="10" key="1">
    <citation type="journal article" date="2023" name="Science">
        <title>Genome structures resolve the early diversification of teleost fishes.</title>
        <authorList>
            <person name="Parey E."/>
            <person name="Louis A."/>
            <person name="Montfort J."/>
            <person name="Bouchez O."/>
            <person name="Roques C."/>
            <person name="Iampietro C."/>
            <person name="Lluch J."/>
            <person name="Castinel A."/>
            <person name="Donnadieu C."/>
            <person name="Desvignes T."/>
            <person name="Floi Bucao C."/>
            <person name="Jouanno E."/>
            <person name="Wen M."/>
            <person name="Mejri S."/>
            <person name="Dirks R."/>
            <person name="Jansen H."/>
            <person name="Henkel C."/>
            <person name="Chen W.J."/>
            <person name="Zahm M."/>
            <person name="Cabau C."/>
            <person name="Klopp C."/>
            <person name="Thompson A.W."/>
            <person name="Robinson-Rechavi M."/>
            <person name="Braasch I."/>
            <person name="Lecointre G."/>
            <person name="Bobe J."/>
            <person name="Postlethwait J.H."/>
            <person name="Berthelot C."/>
            <person name="Roest Crollius H."/>
            <person name="Guiguen Y."/>
        </authorList>
    </citation>
    <scope>NUCLEOTIDE SEQUENCE</scope>
    <source>
        <strain evidence="10">NC1722</strain>
    </source>
</reference>
<keyword evidence="7" id="KW-1015">Disulfide bond</keyword>
<comment type="caution">
    <text evidence="10">The sequence shown here is derived from an EMBL/GenBank/DDBJ whole genome shotgun (WGS) entry which is preliminary data.</text>
</comment>
<dbReference type="PROSITE" id="PS51403">
    <property type="entry name" value="NC1_IV"/>
    <property type="match status" value="1"/>
</dbReference>
<evidence type="ECO:0000256" key="6">
    <source>
        <dbReference type="ARBA" id="ARBA00023119"/>
    </source>
</evidence>
<dbReference type="GO" id="GO:0005604">
    <property type="term" value="C:basement membrane"/>
    <property type="evidence" value="ECO:0007669"/>
    <property type="project" value="UniProtKB-SubCell"/>
</dbReference>
<dbReference type="SUPFAM" id="SSF56436">
    <property type="entry name" value="C-type lectin-like"/>
    <property type="match status" value="2"/>
</dbReference>
<accession>A0AAD7S778</accession>
<name>A0AAD7S778_9TELE</name>
<dbReference type="FunFam" id="2.170.240.10:FF:000001">
    <property type="entry name" value="Collagen IV alpha 1 chain"/>
    <property type="match status" value="1"/>
</dbReference>